<dbReference type="AlphaFoldDB" id="A0A9Q3BU23"/>
<feature type="compositionally biased region" description="Basic and acidic residues" evidence="1">
    <location>
        <begin position="149"/>
        <end position="158"/>
    </location>
</feature>
<sequence length="183" mass="20179">MNTRRGLQYSTQSDGVGLRSRIHPSKGKLKGKFPSGIKSSEGSAISQRKVPEASIISEKELELSLCNSNKYKSHTEGSNRHIHEPVQTVLHHVQGQGLGNFATDPPRRDELLVPPESVPQRGGNSKILKWMESTITQTSNQKGQGVPYQKKEESKEEAIIASTSKPQVRKSSKEGKKKKKIVG</sequence>
<name>A0A9Q3BU23_9BASI</name>
<feature type="compositionally biased region" description="Polar residues" evidence="1">
    <location>
        <begin position="37"/>
        <end position="46"/>
    </location>
</feature>
<feature type="region of interest" description="Disordered" evidence="1">
    <location>
        <begin position="1"/>
        <end position="51"/>
    </location>
</feature>
<dbReference type="EMBL" id="AVOT02003071">
    <property type="protein sequence ID" value="MBW0472394.1"/>
    <property type="molecule type" value="Genomic_DNA"/>
</dbReference>
<feature type="compositionally biased region" description="Polar residues" evidence="1">
    <location>
        <begin position="1"/>
        <end position="14"/>
    </location>
</feature>
<dbReference type="Proteomes" id="UP000765509">
    <property type="component" value="Unassembled WGS sequence"/>
</dbReference>
<proteinExistence type="predicted"/>
<feature type="compositionally biased region" description="Polar residues" evidence="1">
    <location>
        <begin position="133"/>
        <end position="143"/>
    </location>
</feature>
<feature type="compositionally biased region" description="Basic residues" evidence="1">
    <location>
        <begin position="167"/>
        <end position="183"/>
    </location>
</feature>
<comment type="caution">
    <text evidence="2">The sequence shown here is derived from an EMBL/GenBank/DDBJ whole genome shotgun (WGS) entry which is preliminary data.</text>
</comment>
<accession>A0A9Q3BU23</accession>
<feature type="region of interest" description="Disordered" evidence="1">
    <location>
        <begin position="130"/>
        <end position="183"/>
    </location>
</feature>
<reference evidence="2" key="1">
    <citation type="submission" date="2021-03" db="EMBL/GenBank/DDBJ databases">
        <title>Draft genome sequence of rust myrtle Austropuccinia psidii MF-1, a brazilian biotype.</title>
        <authorList>
            <person name="Quecine M.C."/>
            <person name="Pachon D.M.R."/>
            <person name="Bonatelli M.L."/>
            <person name="Correr F.H."/>
            <person name="Franceschini L.M."/>
            <person name="Leite T.F."/>
            <person name="Margarido G.R.A."/>
            <person name="Almeida C.A."/>
            <person name="Ferrarezi J.A."/>
            <person name="Labate C.A."/>
        </authorList>
    </citation>
    <scope>NUCLEOTIDE SEQUENCE</scope>
    <source>
        <strain evidence="2">MF-1</strain>
    </source>
</reference>
<evidence type="ECO:0000313" key="3">
    <source>
        <dbReference type="Proteomes" id="UP000765509"/>
    </source>
</evidence>
<evidence type="ECO:0000256" key="1">
    <source>
        <dbReference type="SAM" id="MobiDB-lite"/>
    </source>
</evidence>
<keyword evidence="3" id="KW-1185">Reference proteome</keyword>
<gene>
    <name evidence="2" type="ORF">O181_012109</name>
</gene>
<protein>
    <submittedName>
        <fullName evidence="2">Uncharacterized protein</fullName>
    </submittedName>
</protein>
<organism evidence="2 3">
    <name type="scientific">Austropuccinia psidii MF-1</name>
    <dbReference type="NCBI Taxonomy" id="1389203"/>
    <lineage>
        <taxon>Eukaryota</taxon>
        <taxon>Fungi</taxon>
        <taxon>Dikarya</taxon>
        <taxon>Basidiomycota</taxon>
        <taxon>Pucciniomycotina</taxon>
        <taxon>Pucciniomycetes</taxon>
        <taxon>Pucciniales</taxon>
        <taxon>Sphaerophragmiaceae</taxon>
        <taxon>Austropuccinia</taxon>
    </lineage>
</organism>
<feature type="compositionally biased region" description="Basic residues" evidence="1">
    <location>
        <begin position="20"/>
        <end position="31"/>
    </location>
</feature>
<evidence type="ECO:0000313" key="2">
    <source>
        <dbReference type="EMBL" id="MBW0472394.1"/>
    </source>
</evidence>